<dbReference type="RefSeq" id="WP_124764756.1">
    <property type="nucleotide sequence ID" value="NZ_JAFBDY010000008.1"/>
</dbReference>
<keyword evidence="4" id="KW-0946">Virion</keyword>
<sequence>MYRNNRVPRKGFCFPGYRYCGPGCSGPGRPINEVDSCCKMHDECYERYGRTIYCDELFHQCLYPYMNPYKRKGKHAILFSGIIGMKNMF</sequence>
<dbReference type="GO" id="GO:0006644">
    <property type="term" value="P:phospholipid metabolic process"/>
    <property type="evidence" value="ECO:0007669"/>
    <property type="project" value="InterPro"/>
</dbReference>
<dbReference type="Pfam" id="PF08398">
    <property type="entry name" value="Phospholip_A2_4"/>
    <property type="match status" value="1"/>
</dbReference>
<feature type="domain" description="Phospholipase A2-like" evidence="3">
    <location>
        <begin position="10"/>
        <end position="49"/>
    </location>
</feature>
<dbReference type="Proteomes" id="UP000274033">
    <property type="component" value="Unassembled WGS sequence"/>
</dbReference>
<dbReference type="InterPro" id="IPR013607">
    <property type="entry name" value="Phospholipase_A2-like"/>
</dbReference>
<dbReference type="Gene3D" id="1.20.90.10">
    <property type="entry name" value="Phospholipase A2 domain"/>
    <property type="match status" value="1"/>
</dbReference>
<keyword evidence="2" id="KW-0964">Secreted</keyword>
<dbReference type="InterPro" id="IPR036444">
    <property type="entry name" value="PLipase_A2_dom_sf"/>
</dbReference>
<dbReference type="GO" id="GO:0050482">
    <property type="term" value="P:arachidonate secretion"/>
    <property type="evidence" value="ECO:0007669"/>
    <property type="project" value="InterPro"/>
</dbReference>
<dbReference type="AlphaFoldDB" id="A0A3N9UDV2"/>
<organism evidence="4 5">
    <name type="scientific">Lysinibacillus composti</name>
    <dbReference type="NCBI Taxonomy" id="720633"/>
    <lineage>
        <taxon>Bacteria</taxon>
        <taxon>Bacillati</taxon>
        <taxon>Bacillota</taxon>
        <taxon>Bacilli</taxon>
        <taxon>Bacillales</taxon>
        <taxon>Bacillaceae</taxon>
        <taxon>Lysinibacillus</taxon>
    </lineage>
</organism>
<evidence type="ECO:0000256" key="2">
    <source>
        <dbReference type="ARBA" id="ARBA00022525"/>
    </source>
</evidence>
<dbReference type="EMBL" id="RRCT01000009">
    <property type="protein sequence ID" value="RQW74474.1"/>
    <property type="molecule type" value="Genomic_DNA"/>
</dbReference>
<dbReference type="GO" id="GO:0005198">
    <property type="term" value="F:structural molecule activity"/>
    <property type="evidence" value="ECO:0007669"/>
    <property type="project" value="InterPro"/>
</dbReference>
<comment type="caution">
    <text evidence="4">The sequence shown here is derived from an EMBL/GenBank/DDBJ whole genome shotgun (WGS) entry which is preliminary data.</text>
</comment>
<gene>
    <name evidence="4" type="ORF">EBB45_11335</name>
</gene>
<evidence type="ECO:0000313" key="4">
    <source>
        <dbReference type="EMBL" id="RQW74474.1"/>
    </source>
</evidence>
<keyword evidence="4" id="KW-0167">Capsid protein</keyword>
<name>A0A3N9UDV2_9BACI</name>
<evidence type="ECO:0000256" key="1">
    <source>
        <dbReference type="ARBA" id="ARBA00004613"/>
    </source>
</evidence>
<dbReference type="InterPro" id="IPR033113">
    <property type="entry name" value="PLA2_histidine"/>
</dbReference>
<evidence type="ECO:0000313" key="5">
    <source>
        <dbReference type="Proteomes" id="UP000274033"/>
    </source>
</evidence>
<evidence type="ECO:0000259" key="3">
    <source>
        <dbReference type="Pfam" id="PF08398"/>
    </source>
</evidence>
<accession>A0A3N9UDV2</accession>
<dbReference type="SUPFAM" id="SSF48619">
    <property type="entry name" value="Phospholipase A2, PLA2"/>
    <property type="match status" value="1"/>
</dbReference>
<dbReference type="GO" id="GO:0004623">
    <property type="term" value="F:phospholipase A2 activity"/>
    <property type="evidence" value="ECO:0007669"/>
    <property type="project" value="InterPro"/>
</dbReference>
<comment type="subcellular location">
    <subcellularLocation>
        <location evidence="1">Secreted</location>
    </subcellularLocation>
</comment>
<dbReference type="PROSITE" id="PS00118">
    <property type="entry name" value="PA2_HIS"/>
    <property type="match status" value="1"/>
</dbReference>
<proteinExistence type="predicted"/>
<keyword evidence="5" id="KW-1185">Reference proteome</keyword>
<reference evidence="4 5" key="1">
    <citation type="journal article" date="2013" name="J. Microbiol.">
        <title>Lysinibacillus chungkukjangi sp. nov., isolated from Chungkukjang, Korean fermented soybean food.</title>
        <authorList>
            <person name="Kim S.J."/>
            <person name="Jang Y.H."/>
            <person name="Hamada M."/>
            <person name="Ahn J.H."/>
            <person name="Weon H.Y."/>
            <person name="Suzuki K."/>
            <person name="Whang K.S."/>
            <person name="Kwon S.W."/>
        </authorList>
    </citation>
    <scope>NUCLEOTIDE SEQUENCE [LARGE SCALE GENOMIC DNA]</scope>
    <source>
        <strain evidence="4 5">MCCC 1A12701</strain>
    </source>
</reference>
<dbReference type="GO" id="GO:0005576">
    <property type="term" value="C:extracellular region"/>
    <property type="evidence" value="ECO:0007669"/>
    <property type="project" value="UniProtKB-SubCell"/>
</dbReference>
<protein>
    <submittedName>
        <fullName evidence="4">Parvovirus coat protein VP1-like protein</fullName>
    </submittedName>
</protein>
<dbReference type="OrthoDB" id="5125543at2"/>